<dbReference type="InterPro" id="IPR029068">
    <property type="entry name" value="Glyas_Bleomycin-R_OHBP_Dase"/>
</dbReference>
<organism evidence="2 3">
    <name type="scientific">Phyllobacterium pellucidum</name>
    <dbReference type="NCBI Taxonomy" id="2740464"/>
    <lineage>
        <taxon>Bacteria</taxon>
        <taxon>Pseudomonadati</taxon>
        <taxon>Pseudomonadota</taxon>
        <taxon>Alphaproteobacteria</taxon>
        <taxon>Hyphomicrobiales</taxon>
        <taxon>Phyllobacteriaceae</taxon>
        <taxon>Phyllobacterium</taxon>
    </lineage>
</organism>
<dbReference type="RefSeq" id="WP_113279829.1">
    <property type="nucleotide sequence ID" value="NZ_CP088292.1"/>
</dbReference>
<evidence type="ECO:0000313" key="2">
    <source>
        <dbReference type="EMBL" id="NTS30517.1"/>
    </source>
</evidence>
<dbReference type="PROSITE" id="PS51819">
    <property type="entry name" value="VOC"/>
    <property type="match status" value="1"/>
</dbReference>
<name>A0A849VR61_9HYPH</name>
<dbReference type="InterPro" id="IPR004360">
    <property type="entry name" value="Glyas_Fos-R_dOase_dom"/>
</dbReference>
<dbReference type="PANTHER" id="PTHR39175">
    <property type="entry name" value="FAMILY PROTEIN, PUTATIVE (AFU_ORTHOLOGUE AFUA_3G15060)-RELATED"/>
    <property type="match status" value="1"/>
</dbReference>
<comment type="caution">
    <text evidence="2">The sequence shown here is derived from an EMBL/GenBank/DDBJ whole genome shotgun (WGS) entry which is preliminary data.</text>
</comment>
<keyword evidence="3" id="KW-1185">Reference proteome</keyword>
<accession>A0A849VR61</accession>
<feature type="domain" description="VOC" evidence="1">
    <location>
        <begin position="5"/>
        <end position="119"/>
    </location>
</feature>
<dbReference type="Proteomes" id="UP000550508">
    <property type="component" value="Unassembled WGS sequence"/>
</dbReference>
<sequence>MRIIGMDHVQLAMPVNGEAAARAFYDGLLGLREVAKPAQLISRGGCWFQAGTVKVHLGVDPNFIPAGKAHPAFVVDDLALLQQKLEAAGITLSDEAPLDGIERRFVHDPFGNRIELMQYR</sequence>
<dbReference type="Gene3D" id="3.10.180.10">
    <property type="entry name" value="2,3-Dihydroxybiphenyl 1,2-Dioxygenase, domain 1"/>
    <property type="match status" value="1"/>
</dbReference>
<dbReference type="Pfam" id="PF00903">
    <property type="entry name" value="Glyoxalase"/>
    <property type="match status" value="1"/>
</dbReference>
<gene>
    <name evidence="2" type="ORF">HQ945_04550</name>
</gene>
<evidence type="ECO:0000313" key="3">
    <source>
        <dbReference type="Proteomes" id="UP000550508"/>
    </source>
</evidence>
<dbReference type="PANTHER" id="PTHR39175:SF1">
    <property type="entry name" value="FAMILY PROTEIN, PUTATIVE (AFU_ORTHOLOGUE AFUA_3G15060)-RELATED"/>
    <property type="match status" value="1"/>
</dbReference>
<proteinExistence type="predicted"/>
<dbReference type="SUPFAM" id="SSF54593">
    <property type="entry name" value="Glyoxalase/Bleomycin resistance protein/Dihydroxybiphenyl dioxygenase"/>
    <property type="match status" value="1"/>
</dbReference>
<evidence type="ECO:0000259" key="1">
    <source>
        <dbReference type="PROSITE" id="PS51819"/>
    </source>
</evidence>
<dbReference type="InterPro" id="IPR037523">
    <property type="entry name" value="VOC_core"/>
</dbReference>
<protein>
    <submittedName>
        <fullName evidence="2">VOC family protein</fullName>
    </submittedName>
</protein>
<dbReference type="AlphaFoldDB" id="A0A849VR61"/>
<dbReference type="EMBL" id="JABUMX010000001">
    <property type="protein sequence ID" value="NTS30517.1"/>
    <property type="molecule type" value="Genomic_DNA"/>
</dbReference>
<reference evidence="2 3" key="1">
    <citation type="submission" date="2020-05" db="EMBL/GenBank/DDBJ databases">
        <authorList>
            <person name="Kim M.K."/>
        </authorList>
    </citation>
    <scope>NUCLEOTIDE SEQUENCE [LARGE SCALE GENOMIC DNA]</scope>
    <source>
        <strain evidence="2 3">BT25</strain>
    </source>
</reference>